<organism evidence="2 3">
    <name type="scientific">Desmospora activa DSM 45169</name>
    <dbReference type="NCBI Taxonomy" id="1121389"/>
    <lineage>
        <taxon>Bacteria</taxon>
        <taxon>Bacillati</taxon>
        <taxon>Bacillota</taxon>
        <taxon>Bacilli</taxon>
        <taxon>Bacillales</taxon>
        <taxon>Thermoactinomycetaceae</taxon>
        <taxon>Desmospora</taxon>
    </lineage>
</organism>
<keyword evidence="1" id="KW-0812">Transmembrane</keyword>
<evidence type="ECO:0000313" key="3">
    <source>
        <dbReference type="Proteomes" id="UP000241639"/>
    </source>
</evidence>
<evidence type="ECO:0000256" key="1">
    <source>
        <dbReference type="SAM" id="Phobius"/>
    </source>
</evidence>
<feature type="transmembrane region" description="Helical" evidence="1">
    <location>
        <begin position="72"/>
        <end position="93"/>
    </location>
</feature>
<dbReference type="AlphaFoldDB" id="A0A2T4Z942"/>
<sequence length="98" mass="11268">MILQIIASIISIIVVFLVKKYRNLTWIQVASLFFFVTPLFLILFIFLVHGNYDLYIWLIKQDCWYCTGSGPGLASVGVKLLFISLLGLLFFWVSSKTK</sequence>
<feature type="transmembrane region" description="Helical" evidence="1">
    <location>
        <begin position="6"/>
        <end position="22"/>
    </location>
</feature>
<protein>
    <submittedName>
        <fullName evidence="2">Uncharacterized protein</fullName>
    </submittedName>
</protein>
<proteinExistence type="predicted"/>
<dbReference type="Proteomes" id="UP000241639">
    <property type="component" value="Unassembled WGS sequence"/>
</dbReference>
<accession>A0A2T4Z942</accession>
<reference evidence="2 3" key="1">
    <citation type="submission" date="2018-04" db="EMBL/GenBank/DDBJ databases">
        <title>Genomic Encyclopedia of Archaeal and Bacterial Type Strains, Phase II (KMG-II): from individual species to whole genera.</title>
        <authorList>
            <person name="Goeker M."/>
        </authorList>
    </citation>
    <scope>NUCLEOTIDE SEQUENCE [LARGE SCALE GENOMIC DNA]</scope>
    <source>
        <strain evidence="2 3">DSM 45169</strain>
    </source>
</reference>
<keyword evidence="3" id="KW-1185">Reference proteome</keyword>
<feature type="transmembrane region" description="Helical" evidence="1">
    <location>
        <begin position="29"/>
        <end position="52"/>
    </location>
</feature>
<dbReference type="EMBL" id="PZZP01000001">
    <property type="protein sequence ID" value="PTM58399.1"/>
    <property type="molecule type" value="Genomic_DNA"/>
</dbReference>
<keyword evidence="1" id="KW-0472">Membrane</keyword>
<keyword evidence="1" id="KW-1133">Transmembrane helix</keyword>
<comment type="caution">
    <text evidence="2">The sequence shown here is derived from an EMBL/GenBank/DDBJ whole genome shotgun (WGS) entry which is preliminary data.</text>
</comment>
<name>A0A2T4Z942_9BACL</name>
<evidence type="ECO:0000313" key="2">
    <source>
        <dbReference type="EMBL" id="PTM58399.1"/>
    </source>
</evidence>
<gene>
    <name evidence="2" type="ORF">C8J48_0982</name>
</gene>